<feature type="compositionally biased region" description="Low complexity" evidence="9">
    <location>
        <begin position="385"/>
        <end position="395"/>
    </location>
</feature>
<dbReference type="CDD" id="cd14688">
    <property type="entry name" value="bZIP_YAP"/>
    <property type="match status" value="1"/>
</dbReference>
<evidence type="ECO:0000259" key="10">
    <source>
        <dbReference type="PROSITE" id="PS00036"/>
    </source>
</evidence>
<organism evidence="11 12">
    <name type="scientific">Aspergillus felis</name>
    <dbReference type="NCBI Taxonomy" id="1287682"/>
    <lineage>
        <taxon>Eukaryota</taxon>
        <taxon>Fungi</taxon>
        <taxon>Dikarya</taxon>
        <taxon>Ascomycota</taxon>
        <taxon>Pezizomycotina</taxon>
        <taxon>Eurotiomycetes</taxon>
        <taxon>Eurotiomycetidae</taxon>
        <taxon>Eurotiales</taxon>
        <taxon>Aspergillaceae</taxon>
        <taxon>Aspergillus</taxon>
        <taxon>Aspergillus subgen. Fumigati</taxon>
    </lineage>
</organism>
<evidence type="ECO:0000256" key="3">
    <source>
        <dbReference type="ARBA" id="ARBA00007163"/>
    </source>
</evidence>
<dbReference type="PROSITE" id="PS00036">
    <property type="entry name" value="BZIP_BASIC"/>
    <property type="match status" value="1"/>
</dbReference>
<evidence type="ECO:0000256" key="5">
    <source>
        <dbReference type="ARBA" id="ARBA00023125"/>
    </source>
</evidence>
<dbReference type="GO" id="GO:0001228">
    <property type="term" value="F:DNA-binding transcription activator activity, RNA polymerase II-specific"/>
    <property type="evidence" value="ECO:0007669"/>
    <property type="project" value="TreeGrafter"/>
</dbReference>
<dbReference type="Gene3D" id="1.20.5.170">
    <property type="match status" value="1"/>
</dbReference>
<dbReference type="PANTHER" id="PTHR40621:SF11">
    <property type="entry name" value="TRANSCRIPTION FACTOR KAPC-RELATED"/>
    <property type="match status" value="1"/>
</dbReference>
<keyword evidence="12" id="KW-1185">Reference proteome</keyword>
<feature type="domain" description="BZIP" evidence="10">
    <location>
        <begin position="455"/>
        <end position="470"/>
    </location>
</feature>
<evidence type="ECO:0000313" key="12">
    <source>
        <dbReference type="Proteomes" id="UP000641853"/>
    </source>
</evidence>
<evidence type="ECO:0000256" key="8">
    <source>
        <dbReference type="ARBA" id="ARBA00044067"/>
    </source>
</evidence>
<name>A0A8H6QMH7_9EURO</name>
<dbReference type="InterPro" id="IPR050936">
    <property type="entry name" value="AP-1-like"/>
</dbReference>
<feature type="region of interest" description="Disordered" evidence="9">
    <location>
        <begin position="385"/>
        <end position="471"/>
    </location>
</feature>
<dbReference type="SMART" id="SM00338">
    <property type="entry name" value="BRLZ"/>
    <property type="match status" value="1"/>
</dbReference>
<dbReference type="AlphaFoldDB" id="A0A8H6QMH7"/>
<keyword evidence="7" id="KW-0539">Nucleus</keyword>
<feature type="region of interest" description="Disordered" evidence="9">
    <location>
        <begin position="223"/>
        <end position="294"/>
    </location>
</feature>
<evidence type="ECO:0000313" key="11">
    <source>
        <dbReference type="EMBL" id="KAF7176310.1"/>
    </source>
</evidence>
<comment type="similarity">
    <text evidence="3">Belongs to the bZIP family.</text>
</comment>
<feature type="compositionally biased region" description="Low complexity" evidence="9">
    <location>
        <begin position="226"/>
        <end position="242"/>
    </location>
</feature>
<protein>
    <recommendedName>
        <fullName evidence="8">Putative transcription factor kapC</fullName>
    </recommendedName>
</protein>
<dbReference type="GO" id="GO:0090575">
    <property type="term" value="C:RNA polymerase II transcription regulator complex"/>
    <property type="evidence" value="ECO:0007669"/>
    <property type="project" value="TreeGrafter"/>
</dbReference>
<dbReference type="EMBL" id="JACBAG010001913">
    <property type="protein sequence ID" value="KAF7176310.1"/>
    <property type="molecule type" value="Genomic_DNA"/>
</dbReference>
<feature type="region of interest" description="Disordered" evidence="9">
    <location>
        <begin position="522"/>
        <end position="635"/>
    </location>
</feature>
<keyword evidence="4" id="KW-0805">Transcription regulation</keyword>
<dbReference type="Proteomes" id="UP000641853">
    <property type="component" value="Unassembled WGS sequence"/>
</dbReference>
<dbReference type="InterPro" id="IPR046347">
    <property type="entry name" value="bZIP_sf"/>
</dbReference>
<feature type="compositionally biased region" description="Acidic residues" evidence="9">
    <location>
        <begin position="274"/>
        <end position="294"/>
    </location>
</feature>
<comment type="caution">
    <text evidence="11">The sequence shown here is derived from an EMBL/GenBank/DDBJ whole genome shotgun (WGS) entry which is preliminary data.</text>
</comment>
<evidence type="ECO:0000256" key="2">
    <source>
        <dbReference type="ARBA" id="ARBA00004123"/>
    </source>
</evidence>
<accession>A0A8H6QMH7</accession>
<feature type="compositionally biased region" description="Polar residues" evidence="9">
    <location>
        <begin position="407"/>
        <end position="416"/>
    </location>
</feature>
<feature type="compositionally biased region" description="Pro residues" evidence="9">
    <location>
        <begin position="552"/>
        <end position="561"/>
    </location>
</feature>
<comment type="function">
    <text evidence="1">Putative transcription factor.</text>
</comment>
<dbReference type="GO" id="GO:0000976">
    <property type="term" value="F:transcription cis-regulatory region binding"/>
    <property type="evidence" value="ECO:0007669"/>
    <property type="project" value="InterPro"/>
</dbReference>
<proteinExistence type="inferred from homology"/>
<dbReference type="Pfam" id="PF00170">
    <property type="entry name" value="bZIP_1"/>
    <property type="match status" value="1"/>
</dbReference>
<dbReference type="SUPFAM" id="SSF57959">
    <property type="entry name" value="Leucine zipper domain"/>
    <property type="match status" value="1"/>
</dbReference>
<comment type="subcellular location">
    <subcellularLocation>
        <location evidence="2">Nucleus</location>
    </subcellularLocation>
</comment>
<dbReference type="InterPro" id="IPR004827">
    <property type="entry name" value="bZIP"/>
</dbReference>
<reference evidence="11" key="1">
    <citation type="submission" date="2020-06" db="EMBL/GenBank/DDBJ databases">
        <title>Draft genome sequences of strains closely related to Aspergillus parafelis and Aspergillus hiratsukae.</title>
        <authorList>
            <person name="Dos Santos R.A.C."/>
            <person name="Rivero-Menendez O."/>
            <person name="Steenwyk J.L."/>
            <person name="Mead M.E."/>
            <person name="Goldman G.H."/>
            <person name="Alastruey-Izquierdo A."/>
            <person name="Rokas A."/>
        </authorList>
    </citation>
    <scope>NUCLEOTIDE SEQUENCE</scope>
    <source>
        <strain evidence="11">CNM-CM7691</strain>
    </source>
</reference>
<evidence type="ECO:0000256" key="6">
    <source>
        <dbReference type="ARBA" id="ARBA00023163"/>
    </source>
</evidence>
<evidence type="ECO:0000256" key="4">
    <source>
        <dbReference type="ARBA" id="ARBA00023015"/>
    </source>
</evidence>
<feature type="compositionally biased region" description="Low complexity" evidence="9">
    <location>
        <begin position="456"/>
        <end position="466"/>
    </location>
</feature>
<sequence length="635" mass="70462">MADVTQAAKLDKHSLPTSISGLTERLKTRKDYELWTFYAKSKCELELHELEDLINKSISRPAETYPNYRLWSNASKLVRNWLIGQVGKDIANTLRVTTDLIACADDMWEAIKNIILGHGHSESRSNFKKTVYMKRSDFATIAQYVANFRDRVDACERLKTPITPYMATLLMLEELSKELPSWCNVIESKFTKDSPESLSKTEFHENCMLAIDKGNEYEAAFGAKGKSNAQTSKQSSQSNQTQFQPLHSPVPINPTEMDSASSSLGKRRFTDLTSAEEEPEYNESACESDGDDGELFIEPEDQDLSSPTTGIIGNANNTAFQSHLQNILHWIIDSDHADQAHLITRERSGACYTFDLPAPFNARRFTAANIISQVLHDQLLAAHQHLSHPQQARPQPAAPQPPHMQPNTPARDQNNIDPAISGATMLTGPPQTPSQPDVGQESPKTYGKRPLSTSKRAAQNRAAQRAFRQRKEAHIRELEGKVKAYENMGEAIKALQAENYQLREYIINLQSRLLDSQGEVPELPGNIDLSQPRSEIPVPPIPNSGTTTSSGAPPPAAPQQPQPAHAQAPTSNDDMNSLNRIAVAGLGMRKPPTEEANYLGNNFQAQARRVRPDEGQTEAPELPKQEQTHGLPLIS</sequence>
<evidence type="ECO:0000256" key="1">
    <source>
        <dbReference type="ARBA" id="ARBA00004049"/>
    </source>
</evidence>
<keyword evidence="6" id="KW-0804">Transcription</keyword>
<dbReference type="PANTHER" id="PTHR40621">
    <property type="entry name" value="TRANSCRIPTION FACTOR KAPC-RELATED"/>
    <property type="match status" value="1"/>
</dbReference>
<gene>
    <name evidence="11" type="ORF">CNMCM7691_002235</name>
</gene>
<feature type="compositionally biased region" description="Polar residues" evidence="9">
    <location>
        <begin position="570"/>
        <end position="579"/>
    </location>
</feature>
<evidence type="ECO:0000256" key="7">
    <source>
        <dbReference type="ARBA" id="ARBA00023242"/>
    </source>
</evidence>
<evidence type="ECO:0000256" key="9">
    <source>
        <dbReference type="SAM" id="MobiDB-lite"/>
    </source>
</evidence>
<keyword evidence="5" id="KW-0238">DNA-binding</keyword>